<dbReference type="PANTHER" id="PTHR10496">
    <property type="entry name" value="40S RIBOSOMAL PROTEIN S24"/>
    <property type="match status" value="1"/>
</dbReference>
<dbReference type="GO" id="GO:0003735">
    <property type="term" value="F:structural constituent of ribosome"/>
    <property type="evidence" value="ECO:0007669"/>
    <property type="project" value="InterPro"/>
</dbReference>
<dbReference type="InterPro" id="IPR012678">
    <property type="entry name" value="Ribosomal_uL23/eL15/eS24_sf"/>
</dbReference>
<evidence type="ECO:0000256" key="2">
    <source>
        <dbReference type="ARBA" id="ARBA00022980"/>
    </source>
</evidence>
<dbReference type="Proteomes" id="UP000038040">
    <property type="component" value="Unplaced"/>
</dbReference>
<keyword evidence="9" id="KW-1185">Reference proteome</keyword>
<dbReference type="GO" id="GO:0005840">
    <property type="term" value="C:ribosome"/>
    <property type="evidence" value="ECO:0007669"/>
    <property type="project" value="UniProtKB-KW"/>
</dbReference>
<dbReference type="InterPro" id="IPR053709">
    <property type="entry name" value="eRP_eS24_sf"/>
</dbReference>
<evidence type="ECO:0000256" key="1">
    <source>
        <dbReference type="ARBA" id="ARBA00009680"/>
    </source>
</evidence>
<dbReference type="OrthoDB" id="5571754at2759"/>
<evidence type="ECO:0000256" key="5">
    <source>
        <dbReference type="RuleBase" id="RU004383"/>
    </source>
</evidence>
<name>A0A0N4UNF5_DRAME</name>
<evidence type="ECO:0000256" key="6">
    <source>
        <dbReference type="SAM" id="MobiDB-lite"/>
    </source>
</evidence>
<dbReference type="WBParaSite" id="DME_0000943501-mRNA-1">
    <property type="protein sequence ID" value="DME_0000943501-mRNA-1"/>
    <property type="gene ID" value="DME_0000943501"/>
</dbReference>
<organism evidence="8 10">
    <name type="scientific">Dracunculus medinensis</name>
    <name type="common">Guinea worm</name>
    <dbReference type="NCBI Taxonomy" id="318479"/>
    <lineage>
        <taxon>Eukaryota</taxon>
        <taxon>Metazoa</taxon>
        <taxon>Ecdysozoa</taxon>
        <taxon>Nematoda</taxon>
        <taxon>Chromadorea</taxon>
        <taxon>Rhabditida</taxon>
        <taxon>Spirurina</taxon>
        <taxon>Dracunculoidea</taxon>
        <taxon>Dracunculidae</taxon>
        <taxon>Dracunculus</taxon>
    </lineage>
</organism>
<feature type="region of interest" description="Disordered" evidence="6">
    <location>
        <begin position="103"/>
        <end position="137"/>
    </location>
</feature>
<dbReference type="HAMAP" id="MF_00545">
    <property type="entry name" value="Ribosomal_eS24"/>
    <property type="match status" value="1"/>
</dbReference>
<dbReference type="InterPro" id="IPR001976">
    <property type="entry name" value="Ribosomal_eS24"/>
</dbReference>
<dbReference type="STRING" id="318479.A0A0N4UNF5"/>
<dbReference type="EMBL" id="UYYG01000107">
    <property type="protein sequence ID" value="VDN53166.1"/>
    <property type="molecule type" value="Genomic_DNA"/>
</dbReference>
<keyword evidence="3 4" id="KW-0687">Ribonucleoprotein</keyword>
<reference evidence="10" key="1">
    <citation type="submission" date="2017-02" db="UniProtKB">
        <authorList>
            <consortium name="WormBaseParasite"/>
        </authorList>
    </citation>
    <scope>IDENTIFICATION</scope>
</reference>
<dbReference type="InterPro" id="IPR018098">
    <property type="entry name" value="Ribosomal_eS24_CS"/>
</dbReference>
<dbReference type="Pfam" id="PF01282">
    <property type="entry name" value="Ribosomal_S24e"/>
    <property type="match status" value="1"/>
</dbReference>
<evidence type="ECO:0000313" key="7">
    <source>
        <dbReference type="EMBL" id="VDN53166.1"/>
    </source>
</evidence>
<accession>A0A0N4UNF5</accession>
<dbReference type="PROSITE" id="PS00529">
    <property type="entry name" value="RIBOSOMAL_S24E"/>
    <property type="match status" value="1"/>
</dbReference>
<dbReference type="Proteomes" id="UP000274756">
    <property type="component" value="Unassembled WGS sequence"/>
</dbReference>
<feature type="compositionally biased region" description="Basic residues" evidence="6">
    <location>
        <begin position="111"/>
        <end position="137"/>
    </location>
</feature>
<comment type="similarity">
    <text evidence="1 4">Belongs to the eukaryotic ribosomal protein eS24 family.</text>
</comment>
<evidence type="ECO:0000256" key="4">
    <source>
        <dbReference type="RuleBase" id="RU004381"/>
    </source>
</evidence>
<dbReference type="GO" id="GO:0006412">
    <property type="term" value="P:translation"/>
    <property type="evidence" value="ECO:0007669"/>
    <property type="project" value="InterPro"/>
</dbReference>
<dbReference type="FunFam" id="3.30.70.3370:FF:000001">
    <property type="entry name" value="40S ribosomal protein S24"/>
    <property type="match status" value="1"/>
</dbReference>
<evidence type="ECO:0000313" key="10">
    <source>
        <dbReference type="WBParaSite" id="DME_0000943501-mRNA-1"/>
    </source>
</evidence>
<reference evidence="7 9" key="2">
    <citation type="submission" date="2018-11" db="EMBL/GenBank/DDBJ databases">
        <authorList>
            <consortium name="Pathogen Informatics"/>
        </authorList>
    </citation>
    <scope>NUCLEOTIDE SEQUENCE [LARGE SCALE GENOMIC DNA]</scope>
</reference>
<sequence length="137" mass="15856">MLKKLLQVDSLVTIRTNKVMTNRLLARRQMVVEVLHPNRASVPKAEIRDKLAQMYKTTPDLVYTFGYQIQFGGGRSRGFALIYDTADFAKKFEPKYRLLRQTGIKAEKSGRKQRKERKNRQKKVRGTKKSKVAAAKK</sequence>
<dbReference type="GO" id="GO:1990904">
    <property type="term" value="C:ribonucleoprotein complex"/>
    <property type="evidence" value="ECO:0007669"/>
    <property type="project" value="UniProtKB-KW"/>
</dbReference>
<evidence type="ECO:0000313" key="9">
    <source>
        <dbReference type="Proteomes" id="UP000274756"/>
    </source>
</evidence>
<evidence type="ECO:0000313" key="8">
    <source>
        <dbReference type="Proteomes" id="UP000038040"/>
    </source>
</evidence>
<evidence type="ECO:0000256" key="3">
    <source>
        <dbReference type="ARBA" id="ARBA00023274"/>
    </source>
</evidence>
<proteinExistence type="inferred from homology"/>
<dbReference type="AlphaFoldDB" id="A0A0N4UNF5"/>
<protein>
    <recommendedName>
        <fullName evidence="5">40S ribosomal protein S24</fullName>
    </recommendedName>
</protein>
<keyword evidence="2 4" id="KW-0689">Ribosomal protein</keyword>
<dbReference type="Gene3D" id="3.30.70.3370">
    <property type="match status" value="1"/>
</dbReference>
<dbReference type="SUPFAM" id="SSF54189">
    <property type="entry name" value="Ribosomal proteins S24e, L23 and L15e"/>
    <property type="match status" value="1"/>
</dbReference>
<gene>
    <name evidence="7" type="ORF">DME_LOCUS3139</name>
</gene>